<accession>A0ABQ6FII1</accession>
<dbReference type="EMBL" id="BSPX01000134">
    <property type="protein sequence ID" value="GLT24709.1"/>
    <property type="molecule type" value="Genomic_DNA"/>
</dbReference>
<reference evidence="2" key="1">
    <citation type="journal article" date="2019" name="Int. J. Syst. Evol. Microbiol.">
        <title>The Global Catalogue of Microorganisms (GCM) 10K type strain sequencing project: providing services to taxonomists for standard genome sequencing and annotation.</title>
        <authorList>
            <consortium name="The Broad Institute Genomics Platform"/>
            <consortium name="The Broad Institute Genome Sequencing Center for Infectious Disease"/>
            <person name="Wu L."/>
            <person name="Ma J."/>
        </authorList>
    </citation>
    <scope>NUCLEOTIDE SEQUENCE [LARGE SCALE GENOMIC DNA]</scope>
    <source>
        <strain evidence="2">NBRC 102407</strain>
    </source>
</reference>
<gene>
    <name evidence="1" type="ORF">GCM10007933_42020</name>
</gene>
<evidence type="ECO:0000313" key="2">
    <source>
        <dbReference type="Proteomes" id="UP001157167"/>
    </source>
</evidence>
<evidence type="ECO:0008006" key="3">
    <source>
        <dbReference type="Google" id="ProtNLM"/>
    </source>
</evidence>
<evidence type="ECO:0000313" key="1">
    <source>
        <dbReference type="EMBL" id="GLT24709.1"/>
    </source>
</evidence>
<keyword evidence="2" id="KW-1185">Reference proteome</keyword>
<dbReference type="Proteomes" id="UP001157167">
    <property type="component" value="Unassembled WGS sequence"/>
</dbReference>
<comment type="caution">
    <text evidence="1">The sequence shown here is derived from an EMBL/GenBank/DDBJ whole genome shotgun (WGS) entry which is preliminary data.</text>
</comment>
<dbReference type="RefSeq" id="WP_284189898.1">
    <property type="nucleotide sequence ID" value="NZ_BSPX01000134.1"/>
</dbReference>
<name>A0ABQ6FII1_9RHOO</name>
<protein>
    <recommendedName>
        <fullName evidence="3">DUF2169 domain-containing protein</fullName>
    </recommendedName>
</protein>
<proteinExistence type="predicted"/>
<organism evidence="1 2">
    <name type="scientific">Zoogloea oryzae</name>
    <dbReference type="NCBI Taxonomy" id="310767"/>
    <lineage>
        <taxon>Bacteria</taxon>
        <taxon>Pseudomonadati</taxon>
        <taxon>Pseudomonadota</taxon>
        <taxon>Betaproteobacteria</taxon>
        <taxon>Rhodocyclales</taxon>
        <taxon>Zoogloeaceae</taxon>
        <taxon>Zoogloea</taxon>
    </lineage>
</organism>
<sequence>MSTPTAANVFAPLDDLDPATPGDPFVRLRYSYGQLLGAEDFTTEQRYFLLRSRLHNAALHGFGTVWGLKVGSQESETSLTLTCETGLAIDPLGREVYVPQKVCLDITGLAATPFWGELSAPPADPAAPASDAIDTRRRVYVVLRYRACLTEQVPAITQPCSGADAGLSPSRVQDGYRLCLEAKAPDLTGLPIRDITTRANPAGDLRTRILDQLIDPDVPPPARLWSGADDAPLLLAVLDLEPVGTPVERVKLGGAIDNSVRALLPAVQMVADLALGIHLEAAGDTARFQAGGLHAHPGDGADLGHMLIDVGTTRPILAASIAEPSVRVLRFDEPTKAWVSLPILVQTPTATGLSLTVDGGEWAAGTIYQVCLAGTGPNALLDIDGKPLAGAVGEVVPPGTGRDASLFATHPTTA</sequence>